<feature type="region of interest" description="Disordered" evidence="1">
    <location>
        <begin position="1"/>
        <end position="23"/>
    </location>
</feature>
<accession>A0ABQ5J7H0</accession>
<organism evidence="2 3">
    <name type="scientific">Tanacetum coccineum</name>
    <dbReference type="NCBI Taxonomy" id="301880"/>
    <lineage>
        <taxon>Eukaryota</taxon>
        <taxon>Viridiplantae</taxon>
        <taxon>Streptophyta</taxon>
        <taxon>Embryophyta</taxon>
        <taxon>Tracheophyta</taxon>
        <taxon>Spermatophyta</taxon>
        <taxon>Magnoliopsida</taxon>
        <taxon>eudicotyledons</taxon>
        <taxon>Gunneridae</taxon>
        <taxon>Pentapetalae</taxon>
        <taxon>asterids</taxon>
        <taxon>campanulids</taxon>
        <taxon>Asterales</taxon>
        <taxon>Asteraceae</taxon>
        <taxon>Asteroideae</taxon>
        <taxon>Anthemideae</taxon>
        <taxon>Anthemidinae</taxon>
        <taxon>Tanacetum</taxon>
    </lineage>
</organism>
<reference evidence="2" key="1">
    <citation type="journal article" date="2022" name="Int. J. Mol. Sci.">
        <title>Draft Genome of Tanacetum Coccineum: Genomic Comparison of Closely Related Tanacetum-Family Plants.</title>
        <authorList>
            <person name="Yamashiro T."/>
            <person name="Shiraishi A."/>
            <person name="Nakayama K."/>
            <person name="Satake H."/>
        </authorList>
    </citation>
    <scope>NUCLEOTIDE SEQUENCE</scope>
</reference>
<evidence type="ECO:0000256" key="1">
    <source>
        <dbReference type="SAM" id="MobiDB-lite"/>
    </source>
</evidence>
<evidence type="ECO:0000313" key="2">
    <source>
        <dbReference type="EMBL" id="GJU07124.1"/>
    </source>
</evidence>
<gene>
    <name evidence="2" type="ORF">Tco_1123554</name>
</gene>
<protein>
    <submittedName>
        <fullName evidence="2">Uncharacterized protein</fullName>
    </submittedName>
</protein>
<comment type="caution">
    <text evidence="2">The sequence shown here is derived from an EMBL/GenBank/DDBJ whole genome shotgun (WGS) entry which is preliminary data.</text>
</comment>
<reference evidence="2" key="2">
    <citation type="submission" date="2022-01" db="EMBL/GenBank/DDBJ databases">
        <authorList>
            <person name="Yamashiro T."/>
            <person name="Shiraishi A."/>
            <person name="Satake H."/>
            <person name="Nakayama K."/>
        </authorList>
    </citation>
    <scope>NUCLEOTIDE SEQUENCE</scope>
</reference>
<dbReference type="EMBL" id="BQNB010021508">
    <property type="protein sequence ID" value="GJU07124.1"/>
    <property type="molecule type" value="Genomic_DNA"/>
</dbReference>
<name>A0ABQ5J7H0_9ASTR</name>
<evidence type="ECO:0000313" key="3">
    <source>
        <dbReference type="Proteomes" id="UP001151760"/>
    </source>
</evidence>
<dbReference type="Proteomes" id="UP001151760">
    <property type="component" value="Unassembled WGS sequence"/>
</dbReference>
<feature type="region of interest" description="Disordered" evidence="1">
    <location>
        <begin position="50"/>
        <end position="82"/>
    </location>
</feature>
<sequence length="82" mass="8560">MSLLHISISPDSNAESVGSSASHEVLEAEATVVTAPTAILDHVLESDLETELSEALPSPDYVPASPDCFPGSEPESDPEEDP</sequence>
<keyword evidence="3" id="KW-1185">Reference proteome</keyword>
<proteinExistence type="predicted"/>
<feature type="compositionally biased region" description="Polar residues" evidence="1">
    <location>
        <begin position="9"/>
        <end position="22"/>
    </location>
</feature>